<dbReference type="RefSeq" id="WP_307473945.1">
    <property type="nucleotide sequence ID" value="NZ_JAUSUB010000006.1"/>
</dbReference>
<accession>A0ABU0AFB9</accession>
<evidence type="ECO:0000256" key="1">
    <source>
        <dbReference type="SAM" id="Coils"/>
    </source>
</evidence>
<sequence>MQLTEKQLKIITDVASQNAIKAYREYTEQQQQDKHDRRLRNIKLLLRNYRKFVKHCDDVEADIKNLKEKLDLADLDTDEFRIQSIMRSKKRTLAMIEYIDKALRVYESMCQESGDPEDIRRYKVVYDLYISKDKVLAKDIASRHFVHHRTIYKDIDSACKTLSVLMFGIDGVKFR</sequence>
<name>A0ABU0AFB9_9BACI</name>
<proteinExistence type="predicted"/>
<evidence type="ECO:0000313" key="3">
    <source>
        <dbReference type="Proteomes" id="UP001238088"/>
    </source>
</evidence>
<reference evidence="2 3" key="1">
    <citation type="submission" date="2023-07" db="EMBL/GenBank/DDBJ databases">
        <title>Genomic Encyclopedia of Type Strains, Phase IV (KMG-IV): sequencing the most valuable type-strain genomes for metagenomic binning, comparative biology and taxonomic classification.</title>
        <authorList>
            <person name="Goeker M."/>
        </authorList>
    </citation>
    <scope>NUCLEOTIDE SEQUENCE [LARGE SCALE GENOMIC DNA]</scope>
    <source>
        <strain evidence="2 3">DSM 23494</strain>
    </source>
</reference>
<feature type="coiled-coil region" evidence="1">
    <location>
        <begin position="49"/>
        <end position="76"/>
    </location>
</feature>
<dbReference type="Proteomes" id="UP001238088">
    <property type="component" value="Unassembled WGS sequence"/>
</dbReference>
<gene>
    <name evidence="2" type="ORF">J2S17_001828</name>
</gene>
<evidence type="ECO:0000313" key="2">
    <source>
        <dbReference type="EMBL" id="MDQ0269956.1"/>
    </source>
</evidence>
<keyword evidence="3" id="KW-1185">Reference proteome</keyword>
<dbReference type="EMBL" id="JAUSUB010000006">
    <property type="protein sequence ID" value="MDQ0269956.1"/>
    <property type="molecule type" value="Genomic_DNA"/>
</dbReference>
<keyword evidence="1" id="KW-0175">Coiled coil</keyword>
<organism evidence="2 3">
    <name type="scientific">Cytobacillus purgationiresistens</name>
    <dbReference type="NCBI Taxonomy" id="863449"/>
    <lineage>
        <taxon>Bacteria</taxon>
        <taxon>Bacillati</taxon>
        <taxon>Bacillota</taxon>
        <taxon>Bacilli</taxon>
        <taxon>Bacillales</taxon>
        <taxon>Bacillaceae</taxon>
        <taxon>Cytobacillus</taxon>
    </lineage>
</organism>
<protein>
    <submittedName>
        <fullName evidence="2">RNA polymerase-binding transcription factor DksA</fullName>
    </submittedName>
</protein>
<comment type="caution">
    <text evidence="2">The sequence shown here is derived from an EMBL/GenBank/DDBJ whole genome shotgun (WGS) entry which is preliminary data.</text>
</comment>